<dbReference type="InterPro" id="IPR006680">
    <property type="entry name" value="Amidohydro-rel"/>
</dbReference>
<feature type="binding site" evidence="1">
    <location>
        <position position="274"/>
    </location>
    <ligand>
        <name>Zn(2+)</name>
        <dbReference type="ChEBI" id="CHEBI:29105"/>
        <label>1</label>
    </ligand>
</feature>
<organism evidence="5 6">
    <name type="scientific">Alkalibaculum sporogenes</name>
    <dbReference type="NCBI Taxonomy" id="2655001"/>
    <lineage>
        <taxon>Bacteria</taxon>
        <taxon>Bacillati</taxon>
        <taxon>Bacillota</taxon>
        <taxon>Clostridia</taxon>
        <taxon>Eubacteriales</taxon>
        <taxon>Eubacteriaceae</taxon>
        <taxon>Alkalibaculum</taxon>
    </lineage>
</organism>
<keyword evidence="1" id="KW-0479">Metal-binding</keyword>
<keyword evidence="6" id="KW-1185">Reference proteome</keyword>
<feature type="domain" description="Amidohydrolase-related" evidence="4">
    <location>
        <begin position="54"/>
        <end position="367"/>
    </location>
</feature>
<dbReference type="PIRSF" id="PIRSF039004">
    <property type="entry name" value="ADE_EF_0837"/>
    <property type="match status" value="1"/>
</dbReference>
<feature type="binding site" evidence="1">
    <location>
        <position position="63"/>
    </location>
    <ligand>
        <name>Zn(2+)</name>
        <dbReference type="ChEBI" id="CHEBI:29105"/>
        <label>1</label>
    </ligand>
</feature>
<accession>A0A6A7K7W5</accession>
<name>A0A6A7K7W5_9FIRM</name>
<dbReference type="AlphaFoldDB" id="A0A6A7K7W5"/>
<comment type="caution">
    <text evidence="5">The sequence shown here is derived from an EMBL/GenBank/DDBJ whole genome shotgun (WGS) entry which is preliminary data.</text>
</comment>
<dbReference type="RefSeq" id="WP_152803182.1">
    <property type="nucleotide sequence ID" value="NZ_WHNX01000009.1"/>
</dbReference>
<dbReference type="SUPFAM" id="SSF51338">
    <property type="entry name" value="Composite domain of metallo-dependent hydrolases"/>
    <property type="match status" value="1"/>
</dbReference>
<evidence type="ECO:0000256" key="3">
    <source>
        <dbReference type="PIRSR" id="PIRSR039004-3"/>
    </source>
</evidence>
<evidence type="ECO:0000256" key="1">
    <source>
        <dbReference type="PIRSR" id="PIRSR039004-1"/>
    </source>
</evidence>
<protein>
    <submittedName>
        <fullName evidence="5">Amidohydrolase/deacetylase family metallohydrolase</fullName>
    </submittedName>
</protein>
<dbReference type="InterPro" id="IPR020043">
    <property type="entry name" value="Deacetylase_Atu3266-like"/>
</dbReference>
<proteinExistence type="predicted"/>
<reference evidence="5 6" key="1">
    <citation type="submission" date="2019-10" db="EMBL/GenBank/DDBJ databases">
        <title>Alkalibaculum tamaniensis sp.nov., a new alkaliphilic acetogen, isolated on methoxylated aromatics from a mud volcano.</title>
        <authorList>
            <person name="Khomyakova M.A."/>
            <person name="Merkel A.Y."/>
            <person name="Bonch-Osmolovskaya E.A."/>
            <person name="Slobodkin A.I."/>
        </authorList>
    </citation>
    <scope>NUCLEOTIDE SEQUENCE [LARGE SCALE GENOMIC DNA]</scope>
    <source>
        <strain evidence="5 6">M08DMB</strain>
    </source>
</reference>
<dbReference type="Gene3D" id="3.20.20.140">
    <property type="entry name" value="Metal-dependent hydrolases"/>
    <property type="match status" value="1"/>
</dbReference>
<dbReference type="SUPFAM" id="SSF51556">
    <property type="entry name" value="Metallo-dependent hydrolases"/>
    <property type="match status" value="1"/>
</dbReference>
<feature type="binding site" evidence="1">
    <location>
        <position position="65"/>
    </location>
    <ligand>
        <name>Zn(2+)</name>
        <dbReference type="ChEBI" id="CHEBI:29105"/>
        <label>1</label>
    </ligand>
</feature>
<keyword evidence="5" id="KW-0378">Hydrolase</keyword>
<dbReference type="GO" id="GO:0046872">
    <property type="term" value="F:metal ion binding"/>
    <property type="evidence" value="ECO:0007669"/>
    <property type="project" value="UniProtKB-KW"/>
</dbReference>
<dbReference type="NCBIfam" id="NF006689">
    <property type="entry name" value="PRK09237.1"/>
    <property type="match status" value="1"/>
</dbReference>
<evidence type="ECO:0000313" key="6">
    <source>
        <dbReference type="Proteomes" id="UP000440004"/>
    </source>
</evidence>
<evidence type="ECO:0000256" key="2">
    <source>
        <dbReference type="PIRSR" id="PIRSR039004-2"/>
    </source>
</evidence>
<feature type="binding site" description="via carbamate group" evidence="1">
    <location>
        <position position="158"/>
    </location>
    <ligand>
        <name>Zn(2+)</name>
        <dbReference type="ChEBI" id="CHEBI:29105"/>
        <label>2</label>
    </ligand>
</feature>
<dbReference type="GO" id="GO:0019213">
    <property type="term" value="F:deacetylase activity"/>
    <property type="evidence" value="ECO:0007669"/>
    <property type="project" value="InterPro"/>
</dbReference>
<keyword evidence="1" id="KW-0862">Zinc</keyword>
<feature type="modified residue" description="N6-carboxylysine" evidence="2">
    <location>
        <position position="158"/>
    </location>
</feature>
<dbReference type="EMBL" id="WHNX01000009">
    <property type="protein sequence ID" value="MPW25578.1"/>
    <property type="molecule type" value="Genomic_DNA"/>
</dbReference>
<sequence length="374" mass="41041">MNEKIVLKGGMLVDSNTGYRIVKKDIMIQDGKITAVEKVINVTDAKVIDITGKMISPGFIDAHTHCYTATSLGVKPDDLGIQRGVTTIFDAGSSGPENFEDFLNKDIKSSSTKVFALLNIASNGLINTRYELADLTNIKVEEVIKTYEKYTDYIVGIKARASASTVGELGIKPIQIAKEIAEKLDLPLVVHIGNLPPRIEDVLNLMGKNDVITHCFHGKKNGLLDENGLIKKETKSAIKRGVRFDVGHGSSSFSFLTARKALEQGFKPDMISTDMYNDNMNGPVYSLEMTINKMIAIGLDFKDAIKAITQTPAEIFRLDGYGTLAVGSIADLTVYELKEQQKTLVDSDENIVETSKIVKTEFIIKSGEIKKVTK</sequence>
<feature type="binding site" evidence="1">
    <location>
        <position position="214"/>
    </location>
    <ligand>
        <name>Zn(2+)</name>
        <dbReference type="ChEBI" id="CHEBI:29105"/>
        <label>2</label>
    </ligand>
</feature>
<evidence type="ECO:0000313" key="5">
    <source>
        <dbReference type="EMBL" id="MPW25578.1"/>
    </source>
</evidence>
<dbReference type="PANTHER" id="PTHR42717">
    <property type="entry name" value="DIHYDROOROTASE-RELATED"/>
    <property type="match status" value="1"/>
</dbReference>
<feature type="site" description="Transition state stabilizer" evidence="3">
    <location>
        <position position="160"/>
    </location>
</feature>
<feature type="binding site" evidence="1">
    <location>
        <position position="191"/>
    </location>
    <ligand>
        <name>Zn(2+)</name>
        <dbReference type="ChEBI" id="CHEBI:29105"/>
        <label>2</label>
    </ligand>
</feature>
<dbReference type="Proteomes" id="UP000440004">
    <property type="component" value="Unassembled WGS sequence"/>
</dbReference>
<dbReference type="Pfam" id="PF01979">
    <property type="entry name" value="Amidohydro_1"/>
    <property type="match status" value="1"/>
</dbReference>
<evidence type="ECO:0000259" key="4">
    <source>
        <dbReference type="Pfam" id="PF01979"/>
    </source>
</evidence>
<dbReference type="InterPro" id="IPR032466">
    <property type="entry name" value="Metal_Hydrolase"/>
</dbReference>
<dbReference type="PANTHER" id="PTHR42717:SF1">
    <property type="entry name" value="IMIDAZOLONEPROPIONASE AND RELATED AMIDOHYDROLASES"/>
    <property type="match status" value="1"/>
</dbReference>
<dbReference type="InterPro" id="IPR011059">
    <property type="entry name" value="Metal-dep_hydrolase_composite"/>
</dbReference>
<dbReference type="GO" id="GO:0016810">
    <property type="term" value="F:hydrolase activity, acting on carbon-nitrogen (but not peptide) bonds"/>
    <property type="evidence" value="ECO:0007669"/>
    <property type="project" value="InterPro"/>
</dbReference>
<feature type="binding site" description="via carbamate group" evidence="1">
    <location>
        <position position="158"/>
    </location>
    <ligand>
        <name>Zn(2+)</name>
        <dbReference type="ChEBI" id="CHEBI:29105"/>
        <label>1</label>
    </ligand>
</feature>
<dbReference type="Gene3D" id="2.30.40.10">
    <property type="entry name" value="Urease, subunit C, domain 1"/>
    <property type="match status" value="1"/>
</dbReference>
<gene>
    <name evidence="5" type="ORF">GC105_07225</name>
</gene>